<accession>A0ABP7M5X4</accession>
<proteinExistence type="predicted"/>
<feature type="transmembrane region" description="Helical" evidence="1">
    <location>
        <begin position="6"/>
        <end position="25"/>
    </location>
</feature>
<organism evidence="2 3">
    <name type="scientific">Litoribacillus peritrichatus</name>
    <dbReference type="NCBI Taxonomy" id="718191"/>
    <lineage>
        <taxon>Bacteria</taxon>
        <taxon>Pseudomonadati</taxon>
        <taxon>Pseudomonadota</taxon>
        <taxon>Gammaproteobacteria</taxon>
        <taxon>Oceanospirillales</taxon>
        <taxon>Oceanospirillaceae</taxon>
        <taxon>Litoribacillus</taxon>
    </lineage>
</organism>
<evidence type="ECO:0000313" key="3">
    <source>
        <dbReference type="Proteomes" id="UP001501565"/>
    </source>
</evidence>
<keyword evidence="1" id="KW-1133">Transmembrane helix</keyword>
<gene>
    <name evidence="2" type="ORF">GCM10022277_07540</name>
</gene>
<evidence type="ECO:0000256" key="1">
    <source>
        <dbReference type="SAM" id="Phobius"/>
    </source>
</evidence>
<reference evidence="3" key="1">
    <citation type="journal article" date="2019" name="Int. J. Syst. Evol. Microbiol.">
        <title>The Global Catalogue of Microorganisms (GCM) 10K type strain sequencing project: providing services to taxonomists for standard genome sequencing and annotation.</title>
        <authorList>
            <consortium name="The Broad Institute Genomics Platform"/>
            <consortium name="The Broad Institute Genome Sequencing Center for Infectious Disease"/>
            <person name="Wu L."/>
            <person name="Ma J."/>
        </authorList>
    </citation>
    <scope>NUCLEOTIDE SEQUENCE [LARGE SCALE GENOMIC DNA]</scope>
    <source>
        <strain evidence="3">JCM 17551</strain>
    </source>
</reference>
<keyword evidence="3" id="KW-1185">Reference proteome</keyword>
<name>A0ABP7M5X4_9GAMM</name>
<evidence type="ECO:0000313" key="2">
    <source>
        <dbReference type="EMBL" id="GAA3915434.1"/>
    </source>
</evidence>
<dbReference type="EMBL" id="BAABBN010000004">
    <property type="protein sequence ID" value="GAA3915434.1"/>
    <property type="molecule type" value="Genomic_DNA"/>
</dbReference>
<keyword evidence="1" id="KW-0472">Membrane</keyword>
<feature type="transmembrane region" description="Helical" evidence="1">
    <location>
        <begin position="55"/>
        <end position="78"/>
    </location>
</feature>
<keyword evidence="1" id="KW-0812">Transmembrane</keyword>
<comment type="caution">
    <text evidence="2">The sequence shown here is derived from an EMBL/GenBank/DDBJ whole genome shotgun (WGS) entry which is preliminary data.</text>
</comment>
<dbReference type="Proteomes" id="UP001501565">
    <property type="component" value="Unassembled WGS sequence"/>
</dbReference>
<protein>
    <submittedName>
        <fullName evidence="2">Uncharacterized protein</fullName>
    </submittedName>
</protein>
<sequence>MEDIHSYMFTGSIVYYFVACFYVYAMLVRIAVPVNIFLITTPGYLYSISKNTLPILRLVSLSSIFAFALILISIVLVIGKLS</sequence>